<reference evidence="2" key="1">
    <citation type="submission" date="2019-03" db="EMBL/GenBank/DDBJ databases">
        <title>Long read genome sequence of the mycoparasitic Pythium oligandrum ATCC 38472 isolated from sugarbeet rhizosphere.</title>
        <authorList>
            <person name="Gaulin E."/>
        </authorList>
    </citation>
    <scope>NUCLEOTIDE SEQUENCE</scope>
    <source>
        <strain evidence="2">ATCC 38472_TT</strain>
    </source>
</reference>
<dbReference type="Proteomes" id="UP000794436">
    <property type="component" value="Unassembled WGS sequence"/>
</dbReference>
<dbReference type="SUPFAM" id="SSF109993">
    <property type="entry name" value="VPS9 domain"/>
    <property type="match status" value="1"/>
</dbReference>
<dbReference type="AlphaFoldDB" id="A0A8K1FQL5"/>
<dbReference type="GO" id="GO:0005829">
    <property type="term" value="C:cytosol"/>
    <property type="evidence" value="ECO:0007669"/>
    <property type="project" value="TreeGrafter"/>
</dbReference>
<dbReference type="GO" id="GO:0016192">
    <property type="term" value="P:vesicle-mediated transport"/>
    <property type="evidence" value="ECO:0007669"/>
    <property type="project" value="InterPro"/>
</dbReference>
<comment type="caution">
    <text evidence="2">The sequence shown here is derived from an EMBL/GenBank/DDBJ whole genome shotgun (WGS) entry which is preliminary data.</text>
</comment>
<dbReference type="EMBL" id="SPLM01000003">
    <property type="protein sequence ID" value="TMW68072.1"/>
    <property type="molecule type" value="Genomic_DNA"/>
</dbReference>
<protein>
    <recommendedName>
        <fullName evidence="1">VPS9 domain-containing protein</fullName>
    </recommendedName>
</protein>
<dbReference type="InterPro" id="IPR045046">
    <property type="entry name" value="Vps9-like"/>
</dbReference>
<evidence type="ECO:0000313" key="2">
    <source>
        <dbReference type="EMBL" id="TMW68072.1"/>
    </source>
</evidence>
<feature type="domain" description="VPS9" evidence="1">
    <location>
        <begin position="264"/>
        <end position="411"/>
    </location>
</feature>
<dbReference type="GO" id="GO:0030139">
    <property type="term" value="C:endocytic vesicle"/>
    <property type="evidence" value="ECO:0007669"/>
    <property type="project" value="TreeGrafter"/>
</dbReference>
<sequence length="411" mass="47048">MTMFRRRRASTMRMSCPDFTAAVGREDDGTEEEEQLSRASCPSFSHVNARGSWLERREQDLLDAWASLFQSSRFSPSFILRVQRRISQSFNLKVVQAFQKVSLRRHSVSGTTPDAQEDSSGAVNALSLSEKLSLSVGRRVSRDFVPILTDGTPLECRVRELVYGLLHDHQGFEAHACQQFFVKMESFRGTSPDASRYYLMRVRDTIRDLVAFILEYRRPQLQVFLTHEHNDDEISLAVQYAVEEYFCFSTRIQLQTWARIAAEVEHQTRFYRKLRRLPASSSALVTNAPPDHPLLLRAIDKLRDIGTLVIPSRKMASLVDACHSLSEFITQQSQTAQLQRKTSTSDAQSLYADADAFLPLLIVAVARSQLREPFLNCAFLAGLYPFSYQFGERRFYLTMLEAALEFLRTRS</sequence>
<accession>A0A8K1FQL5</accession>
<dbReference type="Pfam" id="PF02204">
    <property type="entry name" value="VPS9"/>
    <property type="match status" value="1"/>
</dbReference>
<dbReference type="PANTHER" id="PTHR23101">
    <property type="entry name" value="RAB GDP/GTP EXCHANGE FACTOR"/>
    <property type="match status" value="1"/>
</dbReference>
<evidence type="ECO:0000259" key="1">
    <source>
        <dbReference type="PROSITE" id="PS51205"/>
    </source>
</evidence>
<evidence type="ECO:0000313" key="3">
    <source>
        <dbReference type="Proteomes" id="UP000794436"/>
    </source>
</evidence>
<dbReference type="GO" id="GO:0005085">
    <property type="term" value="F:guanyl-nucleotide exchange factor activity"/>
    <property type="evidence" value="ECO:0007669"/>
    <property type="project" value="InterPro"/>
</dbReference>
<dbReference type="OrthoDB" id="21085at2759"/>
<gene>
    <name evidence="2" type="ORF">Poli38472_007744</name>
</gene>
<dbReference type="PANTHER" id="PTHR23101:SF104">
    <property type="entry name" value="PROTEIN SPRINT"/>
    <property type="match status" value="1"/>
</dbReference>
<dbReference type="InterPro" id="IPR003123">
    <property type="entry name" value="VPS9"/>
</dbReference>
<dbReference type="InterPro" id="IPR037191">
    <property type="entry name" value="VPS9_dom_sf"/>
</dbReference>
<dbReference type="GO" id="GO:0031267">
    <property type="term" value="F:small GTPase binding"/>
    <property type="evidence" value="ECO:0007669"/>
    <property type="project" value="TreeGrafter"/>
</dbReference>
<dbReference type="Gene3D" id="1.20.1050.80">
    <property type="entry name" value="VPS9 domain"/>
    <property type="match status" value="1"/>
</dbReference>
<dbReference type="PROSITE" id="PS51205">
    <property type="entry name" value="VPS9"/>
    <property type="match status" value="1"/>
</dbReference>
<organism evidence="2 3">
    <name type="scientific">Pythium oligandrum</name>
    <name type="common">Mycoparasitic fungus</name>
    <dbReference type="NCBI Taxonomy" id="41045"/>
    <lineage>
        <taxon>Eukaryota</taxon>
        <taxon>Sar</taxon>
        <taxon>Stramenopiles</taxon>
        <taxon>Oomycota</taxon>
        <taxon>Peronosporomycetes</taxon>
        <taxon>Pythiales</taxon>
        <taxon>Pythiaceae</taxon>
        <taxon>Pythium</taxon>
    </lineage>
</organism>
<name>A0A8K1FQL5_PYTOL</name>
<proteinExistence type="predicted"/>
<keyword evidence="3" id="KW-1185">Reference proteome</keyword>